<dbReference type="KEGG" id="pno:SNOG_07961"/>
<evidence type="ECO:0000313" key="1">
    <source>
        <dbReference type="EMBL" id="EAT84237.1"/>
    </source>
</evidence>
<dbReference type="GeneID" id="5975185"/>
<reference evidence="2" key="1">
    <citation type="journal article" date="2007" name="Plant Cell">
        <title>Dothideomycete-plant interactions illuminated by genome sequencing and EST analysis of the wheat pathogen Stagonospora nodorum.</title>
        <authorList>
            <person name="Hane J.K."/>
            <person name="Lowe R.G."/>
            <person name="Solomon P.S."/>
            <person name="Tan K.C."/>
            <person name="Schoch C.L."/>
            <person name="Spatafora J.W."/>
            <person name="Crous P.W."/>
            <person name="Kodira C."/>
            <person name="Birren B.W."/>
            <person name="Galagan J.E."/>
            <person name="Torriani S.F."/>
            <person name="McDonald B.A."/>
            <person name="Oliver R.P."/>
        </authorList>
    </citation>
    <scope>NUCLEOTIDE SEQUENCE [LARGE SCALE GENOMIC DNA]</scope>
    <source>
        <strain evidence="2">SN15 / ATCC MYA-4574 / FGSC 10173</strain>
    </source>
</reference>
<evidence type="ECO:0000313" key="2">
    <source>
        <dbReference type="Proteomes" id="UP000001055"/>
    </source>
</evidence>
<dbReference type="InParanoid" id="Q0UJV3"/>
<name>Q0UJV3_PHANO</name>
<dbReference type="EMBL" id="CH445336">
    <property type="protein sequence ID" value="EAT84237.1"/>
    <property type="molecule type" value="Genomic_DNA"/>
</dbReference>
<sequence length="36" mass="4250">MAKCSKHHGSDVASLREQIRSVAVHRNLWVDRWRGY</sequence>
<protein>
    <submittedName>
        <fullName evidence="1">Uncharacterized protein</fullName>
    </submittedName>
</protein>
<accession>Q0UJV3</accession>
<dbReference type="Proteomes" id="UP000001055">
    <property type="component" value="Unassembled WGS sequence"/>
</dbReference>
<proteinExistence type="predicted"/>
<organism evidence="1 2">
    <name type="scientific">Phaeosphaeria nodorum (strain SN15 / ATCC MYA-4574 / FGSC 10173)</name>
    <name type="common">Glume blotch fungus</name>
    <name type="synonym">Parastagonospora nodorum</name>
    <dbReference type="NCBI Taxonomy" id="321614"/>
    <lineage>
        <taxon>Eukaryota</taxon>
        <taxon>Fungi</taxon>
        <taxon>Dikarya</taxon>
        <taxon>Ascomycota</taxon>
        <taxon>Pezizomycotina</taxon>
        <taxon>Dothideomycetes</taxon>
        <taxon>Pleosporomycetidae</taxon>
        <taxon>Pleosporales</taxon>
        <taxon>Pleosporineae</taxon>
        <taxon>Phaeosphaeriaceae</taxon>
        <taxon>Parastagonospora</taxon>
    </lineage>
</organism>
<dbReference type="RefSeq" id="XP_001798287.1">
    <property type="nucleotide sequence ID" value="XM_001798235.1"/>
</dbReference>
<gene>
    <name evidence="1" type="ORF">SNOG_07961</name>
</gene>
<dbReference type="AlphaFoldDB" id="Q0UJV3"/>